<accession>A0A557XXY3</accession>
<dbReference type="InterPro" id="IPR013078">
    <property type="entry name" value="His_Pase_superF_clade-1"/>
</dbReference>
<dbReference type="PROSITE" id="PS51257">
    <property type="entry name" value="PROKAR_LIPOPROTEIN"/>
    <property type="match status" value="1"/>
</dbReference>
<sequence>MSTRTKIWKPVAVLAAAVVVGACGGGAPQARSITLTFVRNAQSQAEADGLIDTSIPGPGLSPDGTGQAQQVTHAHHDFDAVYASDMADAQQTAAPLAGEMGKQVEVLDGLRPINAGWYNGKPETMAAATYLLAPADWLNGDRQDSVPGSTSGSEFNSRFAAAVRKIYNDGHAKPVAVTQGTAIMVWTLMNAKNGKNSLLTNHPLPNVGRVVLTGNPVTGWTLVDWDGIRNFAN</sequence>
<organism evidence="2 3">
    <name type="scientific">Mycobacterium helveticum</name>
    <dbReference type="NCBI Taxonomy" id="2592811"/>
    <lineage>
        <taxon>Bacteria</taxon>
        <taxon>Bacillati</taxon>
        <taxon>Actinomycetota</taxon>
        <taxon>Actinomycetes</taxon>
        <taxon>Mycobacteriales</taxon>
        <taxon>Mycobacteriaceae</taxon>
        <taxon>Mycobacterium</taxon>
    </lineage>
</organism>
<name>A0A557XXY3_9MYCO</name>
<dbReference type="Pfam" id="PF00300">
    <property type="entry name" value="His_Phos_1"/>
    <property type="match status" value="1"/>
</dbReference>
<dbReference type="InterPro" id="IPR029033">
    <property type="entry name" value="His_PPase_superfam"/>
</dbReference>
<feature type="chain" id="PRO_5039224198" evidence="1">
    <location>
        <begin position="23"/>
        <end position="233"/>
    </location>
</feature>
<dbReference type="AlphaFoldDB" id="A0A557XXY3"/>
<evidence type="ECO:0000313" key="2">
    <source>
        <dbReference type="EMBL" id="TVS91022.1"/>
    </source>
</evidence>
<proteinExistence type="predicted"/>
<dbReference type="EMBL" id="VMQU01000019">
    <property type="protein sequence ID" value="TVS91022.1"/>
    <property type="molecule type" value="Genomic_DNA"/>
</dbReference>
<dbReference type="CDD" id="cd07067">
    <property type="entry name" value="HP_PGM_like"/>
    <property type="match status" value="1"/>
</dbReference>
<dbReference type="Gene3D" id="3.40.50.1240">
    <property type="entry name" value="Phosphoglycerate mutase-like"/>
    <property type="match status" value="1"/>
</dbReference>
<evidence type="ECO:0000256" key="1">
    <source>
        <dbReference type="SAM" id="SignalP"/>
    </source>
</evidence>
<dbReference type="Proteomes" id="UP000320513">
    <property type="component" value="Unassembled WGS sequence"/>
</dbReference>
<dbReference type="SUPFAM" id="SSF53254">
    <property type="entry name" value="Phosphoglycerate mutase-like"/>
    <property type="match status" value="1"/>
</dbReference>
<dbReference type="OrthoDB" id="9793115at2"/>
<comment type="caution">
    <text evidence="2">The sequence shown here is derived from an EMBL/GenBank/DDBJ whole genome shotgun (WGS) entry which is preliminary data.</text>
</comment>
<keyword evidence="3" id="KW-1185">Reference proteome</keyword>
<protein>
    <submittedName>
        <fullName evidence="2">Histidine phosphatase family protein</fullName>
    </submittedName>
</protein>
<dbReference type="RefSeq" id="WP_144950015.1">
    <property type="nucleotide sequence ID" value="NZ_VMQU01000019.1"/>
</dbReference>
<feature type="signal peptide" evidence="1">
    <location>
        <begin position="1"/>
        <end position="22"/>
    </location>
</feature>
<keyword evidence="1" id="KW-0732">Signal</keyword>
<gene>
    <name evidence="2" type="ORF">FPZ47_06620</name>
</gene>
<reference evidence="2 3" key="1">
    <citation type="submission" date="2019-07" db="EMBL/GenBank/DDBJ databases">
        <title>New Mycobacterium species.</title>
        <authorList>
            <person name="Tortoli E."/>
            <person name="Ghielmetti G."/>
            <person name="Friedel U."/>
            <person name="Trovato A."/>
        </authorList>
    </citation>
    <scope>NUCLEOTIDE SEQUENCE [LARGE SCALE GENOMIC DNA]</scope>
    <source>
        <strain evidence="2 3">16-83</strain>
    </source>
</reference>
<dbReference type="SMART" id="SM00855">
    <property type="entry name" value="PGAM"/>
    <property type="match status" value="1"/>
</dbReference>
<evidence type="ECO:0000313" key="3">
    <source>
        <dbReference type="Proteomes" id="UP000320513"/>
    </source>
</evidence>